<organism evidence="1 2">
    <name type="scientific">Elysia crispata</name>
    <name type="common">lettuce slug</name>
    <dbReference type="NCBI Taxonomy" id="231223"/>
    <lineage>
        <taxon>Eukaryota</taxon>
        <taxon>Metazoa</taxon>
        <taxon>Spiralia</taxon>
        <taxon>Lophotrochozoa</taxon>
        <taxon>Mollusca</taxon>
        <taxon>Gastropoda</taxon>
        <taxon>Heterobranchia</taxon>
        <taxon>Euthyneura</taxon>
        <taxon>Panpulmonata</taxon>
        <taxon>Sacoglossa</taxon>
        <taxon>Placobranchoidea</taxon>
        <taxon>Plakobranchidae</taxon>
        <taxon>Elysia</taxon>
    </lineage>
</organism>
<comment type="caution">
    <text evidence="1">The sequence shown here is derived from an EMBL/GenBank/DDBJ whole genome shotgun (WGS) entry which is preliminary data.</text>
</comment>
<dbReference type="Proteomes" id="UP001283361">
    <property type="component" value="Unassembled WGS sequence"/>
</dbReference>
<proteinExistence type="predicted"/>
<accession>A0AAE0YKQ9</accession>
<keyword evidence="2" id="KW-1185">Reference proteome</keyword>
<reference evidence="1" key="1">
    <citation type="journal article" date="2023" name="G3 (Bethesda)">
        <title>A reference genome for the long-term kleptoplast-retaining sea slug Elysia crispata morphotype clarki.</title>
        <authorList>
            <person name="Eastman K.E."/>
            <person name="Pendleton A.L."/>
            <person name="Shaikh M.A."/>
            <person name="Suttiyut T."/>
            <person name="Ogas R."/>
            <person name="Tomko P."/>
            <person name="Gavelis G."/>
            <person name="Widhalm J.R."/>
            <person name="Wisecaver J.H."/>
        </authorList>
    </citation>
    <scope>NUCLEOTIDE SEQUENCE</scope>
    <source>
        <strain evidence="1">ECLA1</strain>
    </source>
</reference>
<evidence type="ECO:0000313" key="1">
    <source>
        <dbReference type="EMBL" id="KAK3748297.1"/>
    </source>
</evidence>
<name>A0AAE0YKQ9_9GAST</name>
<dbReference type="AlphaFoldDB" id="A0AAE0YKQ9"/>
<gene>
    <name evidence="1" type="ORF">RRG08_039549</name>
</gene>
<sequence length="92" mass="10033">MVVGTNGPWLTTYLTEGPLVGIELAHVGPGPLVYHRVWNFLVTPWRYLSAIPTADHLACSARQVIKNGLLRVLAGTLQHSSKTSTSAKPSRR</sequence>
<dbReference type="EMBL" id="JAWDGP010006036">
    <property type="protein sequence ID" value="KAK3748297.1"/>
    <property type="molecule type" value="Genomic_DNA"/>
</dbReference>
<protein>
    <submittedName>
        <fullName evidence="1">Uncharacterized protein</fullName>
    </submittedName>
</protein>
<evidence type="ECO:0000313" key="2">
    <source>
        <dbReference type="Proteomes" id="UP001283361"/>
    </source>
</evidence>